<evidence type="ECO:0000256" key="1">
    <source>
        <dbReference type="SAM" id="MobiDB-lite"/>
    </source>
</evidence>
<dbReference type="Proteomes" id="UP000187085">
    <property type="component" value="Unassembled WGS sequence"/>
</dbReference>
<feature type="region of interest" description="Disordered" evidence="1">
    <location>
        <begin position="189"/>
        <end position="209"/>
    </location>
</feature>
<dbReference type="RefSeq" id="WP_076705359.1">
    <property type="nucleotide sequence ID" value="NZ_MRDE01000076.1"/>
</dbReference>
<keyword evidence="3" id="KW-1185">Reference proteome</keyword>
<evidence type="ECO:0000313" key="2">
    <source>
        <dbReference type="EMBL" id="OMH23338.1"/>
    </source>
</evidence>
<proteinExistence type="predicted"/>
<comment type="caution">
    <text evidence="2">The sequence shown here is derived from an EMBL/GenBank/DDBJ whole genome shotgun (WGS) entry which is preliminary data.</text>
</comment>
<dbReference type="AlphaFoldDB" id="A0A1R1L715"/>
<organism evidence="2 3">
    <name type="scientific">Tersicoccus phoenicis</name>
    <dbReference type="NCBI Taxonomy" id="554083"/>
    <lineage>
        <taxon>Bacteria</taxon>
        <taxon>Bacillati</taxon>
        <taxon>Actinomycetota</taxon>
        <taxon>Actinomycetes</taxon>
        <taxon>Micrococcales</taxon>
        <taxon>Micrococcaceae</taxon>
        <taxon>Tersicoccus</taxon>
    </lineage>
</organism>
<protein>
    <recommendedName>
        <fullName evidence="4">Alpha/beta hydrolase</fullName>
    </recommendedName>
</protein>
<accession>A0A1R1L715</accession>
<dbReference type="Gene3D" id="3.40.50.1820">
    <property type="entry name" value="alpha/beta hydrolase"/>
    <property type="match status" value="1"/>
</dbReference>
<dbReference type="InterPro" id="IPR029058">
    <property type="entry name" value="AB_hydrolase_fold"/>
</dbReference>
<evidence type="ECO:0008006" key="4">
    <source>
        <dbReference type="Google" id="ProtNLM"/>
    </source>
</evidence>
<reference evidence="2 3" key="1">
    <citation type="submission" date="2016-12" db="EMBL/GenBank/DDBJ databases">
        <title>Draft genome of Tersicoccus phoenicis 1P05MA.</title>
        <authorList>
            <person name="Nakajima Y."/>
            <person name="Yoshizawa S."/>
            <person name="Nakamura K."/>
            <person name="Ogura Y."/>
            <person name="Hayashi T."/>
            <person name="Kogure K."/>
        </authorList>
    </citation>
    <scope>NUCLEOTIDE SEQUENCE [LARGE SCALE GENOMIC DNA]</scope>
    <source>
        <strain evidence="2 3">1p05MA</strain>
    </source>
</reference>
<dbReference type="OrthoDB" id="9804993at2"/>
<name>A0A1R1L715_9MICC</name>
<gene>
    <name evidence="2" type="ORF">BKD30_13460</name>
</gene>
<evidence type="ECO:0000313" key="3">
    <source>
        <dbReference type="Proteomes" id="UP000187085"/>
    </source>
</evidence>
<dbReference type="EMBL" id="MRDE01000076">
    <property type="protein sequence ID" value="OMH23338.1"/>
    <property type="molecule type" value="Genomic_DNA"/>
</dbReference>
<sequence>MTPTHAVTWPAGRLVILAGDARETEAAWLPTLLAAVRSPGSRPEVERVAPDIVDDLLARRRRLRELLDDMDEATYVIAFNSGCATVLEHLESRADDWRLGGLLLYFDRAFAANRATTGAQPVLTPALAALRARVTRRIVASAPGRTRVPAGAAAELARLFGAEYHALAAPPVGHDSRAGGAAALAPLVSRLTAPEDDTRGAPERGAPGV</sequence>